<evidence type="ECO:0000313" key="5">
    <source>
        <dbReference type="Proteomes" id="UP000650833"/>
    </source>
</evidence>
<dbReference type="GO" id="GO:0005737">
    <property type="term" value="C:cytoplasm"/>
    <property type="evidence" value="ECO:0007669"/>
    <property type="project" value="TreeGrafter"/>
</dbReference>
<keyword evidence="5" id="KW-1185">Reference proteome</keyword>
<dbReference type="Pfam" id="PF13855">
    <property type="entry name" value="LRR_8"/>
    <property type="match status" value="1"/>
</dbReference>
<name>A0A8H7UNB8_9FUNG</name>
<feature type="region of interest" description="Disordered" evidence="3">
    <location>
        <begin position="605"/>
        <end position="681"/>
    </location>
</feature>
<dbReference type="PANTHER" id="PTHR48051">
    <property type="match status" value="1"/>
</dbReference>
<dbReference type="AlphaFoldDB" id="A0A8H7UNB8"/>
<dbReference type="InterPro" id="IPR050216">
    <property type="entry name" value="LRR_domain-containing"/>
</dbReference>
<dbReference type="Gene3D" id="3.80.10.10">
    <property type="entry name" value="Ribonuclease Inhibitor"/>
    <property type="match status" value="1"/>
</dbReference>
<comment type="caution">
    <text evidence="4">The sequence shown here is derived from an EMBL/GenBank/DDBJ whole genome shotgun (WGS) entry which is preliminary data.</text>
</comment>
<reference evidence="4" key="1">
    <citation type="submission" date="2020-12" db="EMBL/GenBank/DDBJ databases">
        <title>Metabolic potential, ecology and presence of endohyphal bacteria is reflected in genomic diversity of Mucoromycotina.</title>
        <authorList>
            <person name="Muszewska A."/>
            <person name="Okrasinska A."/>
            <person name="Steczkiewicz K."/>
            <person name="Drgas O."/>
            <person name="Orlowska M."/>
            <person name="Perlinska-Lenart U."/>
            <person name="Aleksandrzak-Piekarczyk T."/>
            <person name="Szatraj K."/>
            <person name="Zielenkiewicz U."/>
            <person name="Pilsyk S."/>
            <person name="Malc E."/>
            <person name="Mieczkowski P."/>
            <person name="Kruszewska J.S."/>
            <person name="Biernat P."/>
            <person name="Pawlowska J."/>
        </authorList>
    </citation>
    <scope>NUCLEOTIDE SEQUENCE</scope>
    <source>
        <strain evidence="4">CBS 226.32</strain>
    </source>
</reference>
<feature type="compositionally biased region" description="Low complexity" evidence="3">
    <location>
        <begin position="123"/>
        <end position="154"/>
    </location>
</feature>
<dbReference type="InterPro" id="IPR001611">
    <property type="entry name" value="Leu-rich_rpt"/>
</dbReference>
<evidence type="ECO:0000313" key="4">
    <source>
        <dbReference type="EMBL" id="KAG2192411.1"/>
    </source>
</evidence>
<dbReference type="Pfam" id="PF00560">
    <property type="entry name" value="LRR_1"/>
    <property type="match status" value="1"/>
</dbReference>
<dbReference type="InterPro" id="IPR003591">
    <property type="entry name" value="Leu-rich_rpt_typical-subtyp"/>
</dbReference>
<sequence>MGQQQSSKSHAPLTFGYINNTQHGNEIEENEYFSRDRTSPDFVLDNPHLYKLESTCQHCSSKTRYPMIVAEQTNTLCKHCRQNKRLSLVRRDLANDLNYIDETYYPNIVHYEEDEEENELDIASSSASSSPMNNADTTNTDVSDTSDTENNNNVMSDEDEDDTNTLRDEEGWSKLTIGEITPSNSKRLVSSPSLAVDLSGKSLIKLSSSIGYLDNLTKLDLSDNQMINLPRAIGRLKNLRIFNASKNQLEAIPDTITSMGKLKAINLSHNKLTALPKGIGSLPSLIILIINHNQLVQLPRELANLNDLVTLNVSHNPLKTIPAEISALKSLRKLTAEGCAFDNEIIHTLAHDPPSLFEICARNMVKSNTSLPSSLSHHHIANYFKQEQACSFCFGPYFESFVSRSRFIERTGRQIIALDYKLCCAHWTDENDRISAMFSTPYYKQQPHFTNDTSTSTSTPVVQTHQPLVETEGLSTPSSPISDEDLSQQDYFNHNEKGLLLSACSSEDILYLPTTVENEAFASSSSAALHTTTSFSQPLSLSLLESSSKSSSTTLNSSLRPRSSSTSLLRISAIQNHHQHQYQNISTILSQQQQENTTLPFATLSGRQSEEADRILSRQQQQQRNDNDNNNQQQQIKKSNGFKQGFAQLGARLSRKGGSANNQRGGSGSSNSGNRDRSETV</sequence>
<keyword evidence="1" id="KW-0433">Leucine-rich repeat</keyword>
<dbReference type="EMBL" id="JAEPRC010000729">
    <property type="protein sequence ID" value="KAG2192411.1"/>
    <property type="molecule type" value="Genomic_DNA"/>
</dbReference>
<keyword evidence="2" id="KW-0677">Repeat</keyword>
<accession>A0A8H7UNB8</accession>
<feature type="region of interest" description="Disordered" evidence="3">
    <location>
        <begin position="114"/>
        <end position="170"/>
    </location>
</feature>
<dbReference type="InterPro" id="IPR032675">
    <property type="entry name" value="LRR_dom_sf"/>
</dbReference>
<evidence type="ECO:0000256" key="1">
    <source>
        <dbReference type="ARBA" id="ARBA00022614"/>
    </source>
</evidence>
<dbReference type="SUPFAM" id="SSF52047">
    <property type="entry name" value="RNI-like"/>
    <property type="match status" value="1"/>
</dbReference>
<proteinExistence type="predicted"/>
<dbReference type="SMART" id="SM00364">
    <property type="entry name" value="LRR_BAC"/>
    <property type="match status" value="5"/>
</dbReference>
<gene>
    <name evidence="4" type="ORF">INT46_007890</name>
</gene>
<organism evidence="4 5">
    <name type="scientific">Mucor plumbeus</name>
    <dbReference type="NCBI Taxonomy" id="97098"/>
    <lineage>
        <taxon>Eukaryota</taxon>
        <taxon>Fungi</taxon>
        <taxon>Fungi incertae sedis</taxon>
        <taxon>Mucoromycota</taxon>
        <taxon>Mucoromycotina</taxon>
        <taxon>Mucoromycetes</taxon>
        <taxon>Mucorales</taxon>
        <taxon>Mucorineae</taxon>
        <taxon>Mucoraceae</taxon>
        <taxon>Mucor</taxon>
    </lineage>
</organism>
<feature type="compositionally biased region" description="Low complexity" evidence="3">
    <location>
        <begin position="618"/>
        <end position="635"/>
    </location>
</feature>
<dbReference type="Proteomes" id="UP000650833">
    <property type="component" value="Unassembled WGS sequence"/>
</dbReference>
<evidence type="ECO:0000256" key="3">
    <source>
        <dbReference type="SAM" id="MobiDB-lite"/>
    </source>
</evidence>
<evidence type="ECO:0008006" key="6">
    <source>
        <dbReference type="Google" id="ProtNLM"/>
    </source>
</evidence>
<dbReference type="PANTHER" id="PTHR48051:SF46">
    <property type="entry name" value="LEUCINE RICH REPEAT-CONTAINING DOMAIN PROTEIN"/>
    <property type="match status" value="1"/>
</dbReference>
<dbReference type="OrthoDB" id="660555at2759"/>
<feature type="compositionally biased region" description="Low complexity" evidence="3">
    <location>
        <begin position="657"/>
        <end position="673"/>
    </location>
</feature>
<evidence type="ECO:0000256" key="2">
    <source>
        <dbReference type="ARBA" id="ARBA00022737"/>
    </source>
</evidence>
<dbReference type="SMART" id="SM00369">
    <property type="entry name" value="LRR_TYP"/>
    <property type="match status" value="4"/>
</dbReference>
<protein>
    <recommendedName>
        <fullName evidence="6">L domain-like protein</fullName>
    </recommendedName>
</protein>